<dbReference type="PROSITE" id="PS51935">
    <property type="entry name" value="NLPC_P60"/>
    <property type="match status" value="1"/>
</dbReference>
<name>A0A6J7LS61_9ZZZZ</name>
<dbReference type="AlphaFoldDB" id="A0A6J7LS61"/>
<comment type="similarity">
    <text evidence="1">Belongs to the peptidase C40 family.</text>
</comment>
<dbReference type="EMBL" id="CAFBOK010000006">
    <property type="protein sequence ID" value="CAB4971117.1"/>
    <property type="molecule type" value="Genomic_DNA"/>
</dbReference>
<dbReference type="Gene3D" id="3.90.1720.10">
    <property type="entry name" value="endopeptidase domain like (from Nostoc punctiforme)"/>
    <property type="match status" value="1"/>
</dbReference>
<keyword evidence="2" id="KW-0645">Protease</keyword>
<dbReference type="Pfam" id="PF00877">
    <property type="entry name" value="NLPC_P60"/>
    <property type="match status" value="1"/>
</dbReference>
<dbReference type="PANTHER" id="PTHR47359:SF3">
    <property type="entry name" value="NLP_P60 DOMAIN-CONTAINING PROTEIN-RELATED"/>
    <property type="match status" value="1"/>
</dbReference>
<dbReference type="InterPro" id="IPR038765">
    <property type="entry name" value="Papain-like_cys_pep_sf"/>
</dbReference>
<dbReference type="GO" id="GO:0008234">
    <property type="term" value="F:cysteine-type peptidase activity"/>
    <property type="evidence" value="ECO:0007669"/>
    <property type="project" value="UniProtKB-KW"/>
</dbReference>
<dbReference type="InterPro" id="IPR000064">
    <property type="entry name" value="NLP_P60_dom"/>
</dbReference>
<evidence type="ECO:0000313" key="6">
    <source>
        <dbReference type="EMBL" id="CAB4971117.1"/>
    </source>
</evidence>
<evidence type="ECO:0000259" key="5">
    <source>
        <dbReference type="PROSITE" id="PS51935"/>
    </source>
</evidence>
<gene>
    <name evidence="6" type="ORF">UFOPK3927_00097</name>
</gene>
<evidence type="ECO:0000256" key="4">
    <source>
        <dbReference type="ARBA" id="ARBA00022807"/>
    </source>
</evidence>
<keyword evidence="3" id="KW-0378">Hydrolase</keyword>
<proteinExistence type="inferred from homology"/>
<organism evidence="6">
    <name type="scientific">freshwater metagenome</name>
    <dbReference type="NCBI Taxonomy" id="449393"/>
    <lineage>
        <taxon>unclassified sequences</taxon>
        <taxon>metagenomes</taxon>
        <taxon>ecological metagenomes</taxon>
    </lineage>
</organism>
<dbReference type="InterPro" id="IPR051794">
    <property type="entry name" value="PG_Endopeptidase_C40"/>
</dbReference>
<dbReference type="PANTHER" id="PTHR47359">
    <property type="entry name" value="PEPTIDOGLYCAN DL-ENDOPEPTIDASE CWLO"/>
    <property type="match status" value="1"/>
</dbReference>
<evidence type="ECO:0000256" key="2">
    <source>
        <dbReference type="ARBA" id="ARBA00022670"/>
    </source>
</evidence>
<feature type="domain" description="NlpC/P60" evidence="5">
    <location>
        <begin position="61"/>
        <end position="182"/>
    </location>
</feature>
<evidence type="ECO:0000256" key="1">
    <source>
        <dbReference type="ARBA" id="ARBA00007074"/>
    </source>
</evidence>
<dbReference type="SUPFAM" id="SSF54001">
    <property type="entry name" value="Cysteine proteinases"/>
    <property type="match status" value="1"/>
</dbReference>
<accession>A0A6J7LS61</accession>
<reference evidence="6" key="1">
    <citation type="submission" date="2020-05" db="EMBL/GenBank/DDBJ databases">
        <authorList>
            <person name="Chiriac C."/>
            <person name="Salcher M."/>
            <person name="Ghai R."/>
            <person name="Kavagutti S V."/>
        </authorList>
    </citation>
    <scope>NUCLEOTIDE SEQUENCE</scope>
</reference>
<protein>
    <submittedName>
        <fullName evidence="6">Unannotated protein</fullName>
    </submittedName>
</protein>
<evidence type="ECO:0000256" key="3">
    <source>
        <dbReference type="ARBA" id="ARBA00022801"/>
    </source>
</evidence>
<dbReference type="GO" id="GO:0006508">
    <property type="term" value="P:proteolysis"/>
    <property type="evidence" value="ECO:0007669"/>
    <property type="project" value="UniProtKB-KW"/>
</dbReference>
<keyword evidence="4" id="KW-0788">Thiol protease</keyword>
<sequence length="182" mass="18877">MLAVALLALGLWIAPSPSSALPAPTTVTGSSTIAPIAVSAPTAIKPIPESGAQLTAAAWRMAIGQAVIDAGATKLGAPYAYSASGPYAFDCSGFTRWAWMQLGVELPHNSGAQWAALEHISLDQLEPGDIIFDWGFGGGEPDHVGLYVGNGMMIHAPNSSSVVRYDSINWWTGATTAAGRVR</sequence>